<dbReference type="EMBL" id="HBKQ01003955">
    <property type="protein sequence ID" value="CAE2206066.1"/>
    <property type="molecule type" value="Transcribed_RNA"/>
</dbReference>
<reference evidence="3" key="1">
    <citation type="submission" date="2021-01" db="EMBL/GenBank/DDBJ databases">
        <authorList>
            <person name="Corre E."/>
            <person name="Pelletier E."/>
            <person name="Niang G."/>
            <person name="Scheremetjew M."/>
            <person name="Finn R."/>
            <person name="Kale V."/>
            <person name="Holt S."/>
            <person name="Cochrane G."/>
            <person name="Meng A."/>
            <person name="Brown T."/>
            <person name="Cohen L."/>
        </authorList>
    </citation>
    <scope>NUCLEOTIDE SEQUENCE</scope>
    <source>
        <strain evidence="3">Isolate 1302-5</strain>
    </source>
</reference>
<keyword evidence="2" id="KW-0472">Membrane</keyword>
<protein>
    <submittedName>
        <fullName evidence="3">Uncharacterized protein</fullName>
    </submittedName>
</protein>
<keyword evidence="2" id="KW-0812">Transmembrane</keyword>
<evidence type="ECO:0000256" key="1">
    <source>
        <dbReference type="SAM" id="MobiDB-lite"/>
    </source>
</evidence>
<dbReference type="AlphaFoldDB" id="A0A7S4M861"/>
<keyword evidence="2" id="KW-1133">Transmembrane helix</keyword>
<name>A0A7S4M861_9STRA</name>
<accession>A0A7S4M861</accession>
<gene>
    <name evidence="3" type="ORF">OAUR00152_LOCUS2686</name>
</gene>
<sequence length="342" mass="37417">MTSTIEVAATAVHAKRINGARLRGHKSDRVDGISAGRGHKLHRVDGISAGKRVFEPVPEKSMSSGEHQQHRAALLRGPMETGIASDPLVDPNFDEDSLEGLFAAEDAQMSLSRREDRPQQIRALEDVDYWRKRAGWFDDDESMMEYNKGVYDTYYSLDDEYSEDGSSSSSSGSSSRGGGMGKKNIAIALKVVGAVAAFGILLCICRAISRRRSEAAVASEKTKSLASDGEEGGRNGRSKSRSGTASSRSSSRHRRSSSRARSKSVSGGRSRSKSVDRRSGSGRSRSRSRRKAGDGDNYELMGDEEEGRSQRTSRTSRSRSRSGRTRSRSKARPSRNKEEMLV</sequence>
<feature type="compositionally biased region" description="Basic residues" evidence="1">
    <location>
        <begin position="250"/>
        <end position="262"/>
    </location>
</feature>
<evidence type="ECO:0000256" key="2">
    <source>
        <dbReference type="SAM" id="Phobius"/>
    </source>
</evidence>
<feature type="compositionally biased region" description="Basic residues" evidence="1">
    <location>
        <begin position="314"/>
        <end position="334"/>
    </location>
</feature>
<feature type="region of interest" description="Disordered" evidence="1">
    <location>
        <begin position="215"/>
        <end position="342"/>
    </location>
</feature>
<proteinExistence type="predicted"/>
<feature type="transmembrane region" description="Helical" evidence="2">
    <location>
        <begin position="185"/>
        <end position="205"/>
    </location>
</feature>
<organism evidence="3">
    <name type="scientific">Odontella aurita</name>
    <dbReference type="NCBI Taxonomy" id="265563"/>
    <lineage>
        <taxon>Eukaryota</taxon>
        <taxon>Sar</taxon>
        <taxon>Stramenopiles</taxon>
        <taxon>Ochrophyta</taxon>
        <taxon>Bacillariophyta</taxon>
        <taxon>Mediophyceae</taxon>
        <taxon>Biddulphiophycidae</taxon>
        <taxon>Eupodiscales</taxon>
        <taxon>Odontellaceae</taxon>
        <taxon>Odontella</taxon>
    </lineage>
</organism>
<evidence type="ECO:0000313" key="3">
    <source>
        <dbReference type="EMBL" id="CAE2206066.1"/>
    </source>
</evidence>